<dbReference type="PANTHER" id="PTHR31257:SF21">
    <property type="entry name" value="OS07G0683600 PROTEIN"/>
    <property type="match status" value="1"/>
</dbReference>
<accession>A9NUR3</accession>
<reference evidence="2" key="1">
    <citation type="journal article" date="2008" name="BMC Genomics">
        <title>A conifer genomics resource of 200,000 spruce (Picea spp.) ESTs and 6,464 high-quality, sequence-finished full-length cDNAs for Sitka spruce (Picea sitchensis).</title>
        <authorList>
            <person name="Ralph S.G."/>
            <person name="Chun H.J."/>
            <person name="Kolosova N."/>
            <person name="Cooper D."/>
            <person name="Oddy C."/>
            <person name="Ritland C.E."/>
            <person name="Kirkpatrick R."/>
            <person name="Moore R."/>
            <person name="Barber S."/>
            <person name="Holt R.A."/>
            <person name="Jones S.J."/>
            <person name="Marra M.A."/>
            <person name="Douglas C.J."/>
            <person name="Ritland K."/>
            <person name="Bohlmann J."/>
        </authorList>
    </citation>
    <scope>NUCLEOTIDE SEQUENCE</scope>
    <source>
        <tissue evidence="2">Bark</tissue>
    </source>
</reference>
<proteinExistence type="evidence at transcript level"/>
<dbReference type="CDD" id="cd23431">
    <property type="entry name" value="beta-trefoil_Ricin_AtEULS3-like"/>
    <property type="match status" value="2"/>
</dbReference>
<organism evidence="2">
    <name type="scientific">Picea sitchensis</name>
    <name type="common">Sitka spruce</name>
    <name type="synonym">Pinus sitchensis</name>
    <dbReference type="NCBI Taxonomy" id="3332"/>
    <lineage>
        <taxon>Eukaryota</taxon>
        <taxon>Viridiplantae</taxon>
        <taxon>Streptophyta</taxon>
        <taxon>Embryophyta</taxon>
        <taxon>Tracheophyta</taxon>
        <taxon>Spermatophyta</taxon>
        <taxon>Pinopsida</taxon>
        <taxon>Pinidae</taxon>
        <taxon>Conifers I</taxon>
        <taxon>Pinales</taxon>
        <taxon>Pinaceae</taxon>
        <taxon>Picea</taxon>
    </lineage>
</organism>
<dbReference type="InterPro" id="IPR040249">
    <property type="entry name" value="Ricin_B-like_lectin_EULS3-like"/>
</dbReference>
<dbReference type="SUPFAM" id="SSF50370">
    <property type="entry name" value="Ricin B-like lectins"/>
    <property type="match status" value="2"/>
</dbReference>
<name>A9NUR3_PICSI</name>
<dbReference type="PANTHER" id="PTHR31257">
    <property type="entry name" value="RICIN B-LIKE LECTIN EULS3"/>
    <property type="match status" value="1"/>
</dbReference>
<feature type="region of interest" description="Disordered" evidence="1">
    <location>
        <begin position="1"/>
        <end position="29"/>
    </location>
</feature>
<dbReference type="EMBL" id="EF085066">
    <property type="protein sequence ID" value="ABK24374.1"/>
    <property type="molecule type" value="mRNA"/>
</dbReference>
<protein>
    <submittedName>
        <fullName evidence="2">Uncharacterized protein</fullName>
    </submittedName>
</protein>
<dbReference type="InterPro" id="IPR035992">
    <property type="entry name" value="Ricin_B-like_lectins"/>
</dbReference>
<dbReference type="AlphaFoldDB" id="A9NUR3"/>
<sequence length="361" mass="40079">MHNPFGHHQPEPQQPYQAPHGGQYPPPIQGETVKIYCEANPDFLLASRNESVVMVPANESDPSQQWIMDTSSSVKAKDDAGFPAFALVNKATGQALRHGRSEKDKVTLGPYHPDDLNEAVLFTQSADVGKGYQCIRPVNNTHLNLDASAGDDKHHVALSEGTEIVLCKWNKKESQKWKISPILGSSHGAYPPRGEPSSFFPQANVEPQGSTVRIHCEANPEFFLAARGDVAVLAPENPRDPHQQWIKVDSWGLRVKDEAGFPAFALVNKATRHALKHGDKEWDQIYLADYNHDKAEQSVLWTLSADVGNGYQCLRPVNNINLNMDAKAADGHVGGIRDGNELILFEWKKQSNQKWKLQPVH</sequence>
<evidence type="ECO:0000313" key="2">
    <source>
        <dbReference type="EMBL" id="ABK24374.1"/>
    </source>
</evidence>
<dbReference type="Gene3D" id="2.80.10.50">
    <property type="match status" value="2"/>
</dbReference>
<evidence type="ECO:0000256" key="1">
    <source>
        <dbReference type="SAM" id="MobiDB-lite"/>
    </source>
</evidence>